<evidence type="ECO:0000256" key="10">
    <source>
        <dbReference type="ARBA" id="ARBA00023015"/>
    </source>
</evidence>
<dbReference type="InterPro" id="IPR040706">
    <property type="entry name" value="Zf-MYST"/>
</dbReference>
<dbReference type="SUPFAM" id="SSF54160">
    <property type="entry name" value="Chromo domain-like"/>
    <property type="match status" value="1"/>
</dbReference>
<dbReference type="InterPro" id="IPR016197">
    <property type="entry name" value="Chromo-like_dom_sf"/>
</dbReference>
<dbReference type="InterPro" id="IPR050603">
    <property type="entry name" value="MYST_HAT"/>
</dbReference>
<keyword evidence="14" id="KW-0012">Acyltransferase</keyword>
<dbReference type="Gene3D" id="2.30.30.140">
    <property type="match status" value="1"/>
</dbReference>
<gene>
    <name evidence="18" type="ORF">AMSG_01637</name>
</gene>
<keyword evidence="7" id="KW-0863">Zinc-finger</keyword>
<evidence type="ECO:0000313" key="18">
    <source>
        <dbReference type="EMBL" id="KNC54785.1"/>
    </source>
</evidence>
<proteinExistence type="inferred from homology"/>
<keyword evidence="13" id="KW-0539">Nucleus</keyword>
<dbReference type="GO" id="GO:0005634">
    <property type="term" value="C:nucleus"/>
    <property type="evidence" value="ECO:0007669"/>
    <property type="project" value="UniProtKB-SubCell"/>
</dbReference>
<dbReference type="PROSITE" id="PS51726">
    <property type="entry name" value="MYST_HAT"/>
    <property type="match status" value="1"/>
</dbReference>
<evidence type="ECO:0000256" key="14">
    <source>
        <dbReference type="ARBA" id="ARBA00023315"/>
    </source>
</evidence>
<evidence type="ECO:0000256" key="13">
    <source>
        <dbReference type="ARBA" id="ARBA00023242"/>
    </source>
</evidence>
<evidence type="ECO:0000256" key="12">
    <source>
        <dbReference type="ARBA" id="ARBA00023204"/>
    </source>
</evidence>
<feature type="compositionally biased region" description="Gly residues" evidence="16">
    <location>
        <begin position="42"/>
        <end position="58"/>
    </location>
</feature>
<accession>A0A0L0DR78</accession>
<dbReference type="PANTHER" id="PTHR10615">
    <property type="entry name" value="HISTONE ACETYLTRANSFERASE"/>
    <property type="match status" value="1"/>
</dbReference>
<dbReference type="GeneID" id="25561381"/>
<dbReference type="OrthoDB" id="787137at2759"/>
<dbReference type="Proteomes" id="UP000054408">
    <property type="component" value="Unassembled WGS sequence"/>
</dbReference>
<comment type="similarity">
    <text evidence="2">Belongs to the MYST (SAS/MOZ) family.</text>
</comment>
<dbReference type="GO" id="GO:0004402">
    <property type="term" value="F:histone acetyltransferase activity"/>
    <property type="evidence" value="ECO:0007669"/>
    <property type="project" value="InterPro"/>
</dbReference>
<dbReference type="RefSeq" id="XP_013761685.1">
    <property type="nucleotide sequence ID" value="XM_013906231.1"/>
</dbReference>
<dbReference type="CDD" id="cd04301">
    <property type="entry name" value="NAT_SF"/>
    <property type="match status" value="1"/>
</dbReference>
<dbReference type="Pfam" id="PF17772">
    <property type="entry name" value="zf-MYST"/>
    <property type="match status" value="1"/>
</dbReference>
<evidence type="ECO:0000256" key="4">
    <source>
        <dbReference type="ARBA" id="ARBA00022679"/>
    </source>
</evidence>
<evidence type="ECO:0000256" key="3">
    <source>
        <dbReference type="ARBA" id="ARBA00013184"/>
    </source>
</evidence>
<evidence type="ECO:0000256" key="8">
    <source>
        <dbReference type="ARBA" id="ARBA00022833"/>
    </source>
</evidence>
<dbReference type="Gene3D" id="1.10.10.10">
    <property type="entry name" value="Winged helix-like DNA-binding domain superfamily/Winged helix DNA-binding domain"/>
    <property type="match status" value="1"/>
</dbReference>
<dbReference type="PANTHER" id="PTHR10615:SF219">
    <property type="entry name" value="HISTONE ACETYLTRANSFERASE KAT5"/>
    <property type="match status" value="1"/>
</dbReference>
<keyword evidence="19" id="KW-1185">Reference proteome</keyword>
<dbReference type="SMART" id="SM00298">
    <property type="entry name" value="CHROMO"/>
    <property type="match status" value="1"/>
</dbReference>
<evidence type="ECO:0000256" key="9">
    <source>
        <dbReference type="ARBA" id="ARBA00022990"/>
    </source>
</evidence>
<evidence type="ECO:0000256" key="16">
    <source>
        <dbReference type="SAM" id="MobiDB-lite"/>
    </source>
</evidence>
<dbReference type="InterPro" id="IPR025995">
    <property type="entry name" value="Tudor-knot"/>
</dbReference>
<evidence type="ECO:0000313" key="19">
    <source>
        <dbReference type="Proteomes" id="UP000054408"/>
    </source>
</evidence>
<dbReference type="GO" id="GO:0006355">
    <property type="term" value="P:regulation of DNA-templated transcription"/>
    <property type="evidence" value="ECO:0007669"/>
    <property type="project" value="InterPro"/>
</dbReference>
<dbReference type="eggNOG" id="KOG2747">
    <property type="taxonomic scope" value="Eukaryota"/>
</dbReference>
<dbReference type="Gene3D" id="3.30.60.60">
    <property type="entry name" value="N-acetyl transferase-like"/>
    <property type="match status" value="1"/>
</dbReference>
<evidence type="ECO:0000259" key="17">
    <source>
        <dbReference type="PROSITE" id="PS51726"/>
    </source>
</evidence>
<dbReference type="Pfam" id="PF01853">
    <property type="entry name" value="MOZ_SAS"/>
    <property type="match status" value="1"/>
</dbReference>
<evidence type="ECO:0000256" key="11">
    <source>
        <dbReference type="ARBA" id="ARBA00023163"/>
    </source>
</evidence>
<evidence type="ECO:0000256" key="15">
    <source>
        <dbReference type="PIRSR" id="PIRSR602717-51"/>
    </source>
</evidence>
<name>A0A0L0DR78_THETB</name>
<evidence type="ECO:0000256" key="7">
    <source>
        <dbReference type="ARBA" id="ARBA00022771"/>
    </source>
</evidence>
<keyword evidence="5" id="KW-0479">Metal-binding</keyword>
<evidence type="ECO:0000256" key="2">
    <source>
        <dbReference type="ARBA" id="ARBA00010107"/>
    </source>
</evidence>
<keyword evidence="9" id="KW-0007">Acetylation</keyword>
<dbReference type="FunFam" id="3.40.630.30:FF:000002">
    <property type="entry name" value="Histone acetyltransferase"/>
    <property type="match status" value="1"/>
</dbReference>
<dbReference type="GO" id="GO:0008270">
    <property type="term" value="F:zinc ion binding"/>
    <property type="evidence" value="ECO:0007669"/>
    <property type="project" value="UniProtKB-KW"/>
</dbReference>
<dbReference type="FunFam" id="1.10.10.10:FF:000022">
    <property type="entry name" value="Histone acetyltransferase"/>
    <property type="match status" value="1"/>
</dbReference>
<dbReference type="AlphaFoldDB" id="A0A0L0DR78"/>
<organism evidence="18 19">
    <name type="scientific">Thecamonas trahens ATCC 50062</name>
    <dbReference type="NCBI Taxonomy" id="461836"/>
    <lineage>
        <taxon>Eukaryota</taxon>
        <taxon>Apusozoa</taxon>
        <taxon>Apusomonadida</taxon>
        <taxon>Apusomonadidae</taxon>
        <taxon>Thecamonas</taxon>
    </lineage>
</organism>
<feature type="domain" description="MYST-type HAT" evidence="17">
    <location>
        <begin position="181"/>
        <end position="452"/>
    </location>
</feature>
<dbReference type="Gene3D" id="3.40.630.30">
    <property type="match status" value="1"/>
</dbReference>
<evidence type="ECO:0000256" key="1">
    <source>
        <dbReference type="ARBA" id="ARBA00004123"/>
    </source>
</evidence>
<evidence type="ECO:0000256" key="5">
    <source>
        <dbReference type="ARBA" id="ARBA00022723"/>
    </source>
</evidence>
<dbReference type="SUPFAM" id="SSF55729">
    <property type="entry name" value="Acyl-CoA N-acyltransferases (Nat)"/>
    <property type="match status" value="1"/>
</dbReference>
<dbReference type="InterPro" id="IPR000953">
    <property type="entry name" value="Chromo/chromo_shadow_dom"/>
</dbReference>
<dbReference type="OMA" id="DSPEGNN"/>
<keyword evidence="12" id="KW-0234">DNA repair</keyword>
<keyword evidence="8" id="KW-0862">Zinc</keyword>
<dbReference type="InterPro" id="IPR016181">
    <property type="entry name" value="Acyl_CoA_acyltransferase"/>
</dbReference>
<feature type="active site" description="Proton donor/acceptor" evidence="15">
    <location>
        <position position="357"/>
    </location>
</feature>
<dbReference type="EC" id="2.3.1.48" evidence="3"/>
<dbReference type="EMBL" id="GL349438">
    <property type="protein sequence ID" value="KNC54785.1"/>
    <property type="molecule type" value="Genomic_DNA"/>
</dbReference>
<keyword evidence="4 18" id="KW-0808">Transferase</keyword>
<evidence type="ECO:0000256" key="6">
    <source>
        <dbReference type="ARBA" id="ARBA00022763"/>
    </source>
</evidence>
<dbReference type="Pfam" id="PF11717">
    <property type="entry name" value="Tudor-knot"/>
    <property type="match status" value="1"/>
</dbReference>
<keyword evidence="11" id="KW-0804">Transcription</keyword>
<sequence>MAETETEGVADMVVENGAATAETVAAASGEGSRPAAMAVAGSGEGGGGNDGGGSGSGGSVERVEDVVVGAVVRCKFRNGKYVAGKVVAKRTHAESGQPQVYLHYIGHNKRLDEWVPLDNIEAELAVTSEEILENTSESTQRGKMTRNMKRKYDAINHVEKKADDYGDSALAALEREHEERTKVKNIASIRLGKYFLEAWYFSPYPEEFAGLDKLYVCEWCLKYMKKKKTLLKHRKECVRHHPPGDEIYSSGGLSMYEIDGAACKVYCQNLCLLAKLFLDHKTLYYDVEPFMFYVLTREDESGKHIVGYFSKEKVSVDGYNLACILCLPQHQRQGYGRFLITFSYEISKRENKVGSPEKPLSDLGKLSYMSYWTYVILDVLQNYRGNVSVRDISTMTSITEDDIITALTSLNLIKYFKGKHVIYVTPRVVREHLQHFKKPKIAFDTEGFHWHPRPVLPISAPPHMLPPPESGASAGRQ</sequence>
<reference evidence="18 19" key="1">
    <citation type="submission" date="2010-05" db="EMBL/GenBank/DDBJ databases">
        <title>The Genome Sequence of Thecamonas trahens ATCC 50062.</title>
        <authorList>
            <consortium name="The Broad Institute Genome Sequencing Platform"/>
            <person name="Russ C."/>
            <person name="Cuomo C."/>
            <person name="Shea T."/>
            <person name="Young S.K."/>
            <person name="Zeng Q."/>
            <person name="Koehrsen M."/>
            <person name="Haas B."/>
            <person name="Borodovsky M."/>
            <person name="Guigo R."/>
            <person name="Alvarado L."/>
            <person name="Berlin A."/>
            <person name="Bochicchio J."/>
            <person name="Borenstein D."/>
            <person name="Chapman S."/>
            <person name="Chen Z."/>
            <person name="Freedman E."/>
            <person name="Gellesch M."/>
            <person name="Goldberg J."/>
            <person name="Griggs A."/>
            <person name="Gujja S."/>
            <person name="Heilman E."/>
            <person name="Heiman D."/>
            <person name="Hepburn T."/>
            <person name="Howarth C."/>
            <person name="Jen D."/>
            <person name="Larson L."/>
            <person name="Mehta T."/>
            <person name="Park D."/>
            <person name="Pearson M."/>
            <person name="Roberts A."/>
            <person name="Saif S."/>
            <person name="Shenoy N."/>
            <person name="Sisk P."/>
            <person name="Stolte C."/>
            <person name="Sykes S."/>
            <person name="Thomson T."/>
            <person name="Walk T."/>
            <person name="White J."/>
            <person name="Yandava C."/>
            <person name="Burger G."/>
            <person name="Gray M.W."/>
            <person name="Holland P.W.H."/>
            <person name="King N."/>
            <person name="Lang F.B.F."/>
            <person name="Roger A.J."/>
            <person name="Ruiz-Trillo I."/>
            <person name="Lander E."/>
            <person name="Nusbaum C."/>
        </authorList>
    </citation>
    <scope>NUCLEOTIDE SEQUENCE [LARGE SCALE GENOMIC DNA]</scope>
    <source>
        <strain evidence="18 19">ATCC 50062</strain>
    </source>
</reference>
<keyword evidence="10" id="KW-0805">Transcription regulation</keyword>
<comment type="subcellular location">
    <subcellularLocation>
        <location evidence="1">Nucleus</location>
    </subcellularLocation>
</comment>
<dbReference type="InterPro" id="IPR036388">
    <property type="entry name" value="WH-like_DNA-bd_sf"/>
</dbReference>
<dbReference type="GO" id="GO:0006281">
    <property type="term" value="P:DNA repair"/>
    <property type="evidence" value="ECO:0007669"/>
    <property type="project" value="UniProtKB-KW"/>
</dbReference>
<protein>
    <recommendedName>
        <fullName evidence="3">histone acetyltransferase</fullName>
        <ecNumber evidence="3">2.3.1.48</ecNumber>
    </recommendedName>
</protein>
<feature type="region of interest" description="Disordered" evidence="16">
    <location>
        <begin position="25"/>
        <end position="60"/>
    </location>
</feature>
<dbReference type="STRING" id="461836.A0A0L0DR78"/>
<dbReference type="InterPro" id="IPR002717">
    <property type="entry name" value="HAT_MYST-type"/>
</dbReference>
<dbReference type="FunFam" id="3.30.60.60:FF:000001">
    <property type="entry name" value="Histone acetyltransferase"/>
    <property type="match status" value="1"/>
</dbReference>
<keyword evidence="6" id="KW-0227">DNA damage</keyword>